<evidence type="ECO:0000313" key="3">
    <source>
        <dbReference type="Proteomes" id="UP000824540"/>
    </source>
</evidence>
<accession>A0A8T2N747</accession>
<organism evidence="2 3">
    <name type="scientific">Albula glossodonta</name>
    <name type="common">roundjaw bonefish</name>
    <dbReference type="NCBI Taxonomy" id="121402"/>
    <lineage>
        <taxon>Eukaryota</taxon>
        <taxon>Metazoa</taxon>
        <taxon>Chordata</taxon>
        <taxon>Craniata</taxon>
        <taxon>Vertebrata</taxon>
        <taxon>Euteleostomi</taxon>
        <taxon>Actinopterygii</taxon>
        <taxon>Neopterygii</taxon>
        <taxon>Teleostei</taxon>
        <taxon>Albuliformes</taxon>
        <taxon>Albulidae</taxon>
        <taxon>Albula</taxon>
    </lineage>
</organism>
<feature type="compositionally biased region" description="Polar residues" evidence="1">
    <location>
        <begin position="14"/>
        <end position="25"/>
    </location>
</feature>
<protein>
    <submittedName>
        <fullName evidence="2">Uncharacterized protein</fullName>
    </submittedName>
</protein>
<name>A0A8T2N747_9TELE</name>
<dbReference type="Proteomes" id="UP000824540">
    <property type="component" value="Unassembled WGS sequence"/>
</dbReference>
<feature type="region of interest" description="Disordered" evidence="1">
    <location>
        <begin position="1"/>
        <end position="31"/>
    </location>
</feature>
<feature type="region of interest" description="Disordered" evidence="1">
    <location>
        <begin position="55"/>
        <end position="87"/>
    </location>
</feature>
<evidence type="ECO:0000256" key="1">
    <source>
        <dbReference type="SAM" id="MobiDB-lite"/>
    </source>
</evidence>
<sequence length="87" mass="9279">MKVVLNASSEKRNNTQTGQNGSPSLTPWHAFSPPLPSPLNCALAVSDALQIMSRCKEKDEAGQGATTSRKRACNGSGDCQATHKEYC</sequence>
<comment type="caution">
    <text evidence="2">The sequence shown here is derived from an EMBL/GenBank/DDBJ whole genome shotgun (WGS) entry which is preliminary data.</text>
</comment>
<keyword evidence="3" id="KW-1185">Reference proteome</keyword>
<dbReference type="EMBL" id="JAFBMS010000102">
    <property type="protein sequence ID" value="KAG9336189.1"/>
    <property type="molecule type" value="Genomic_DNA"/>
</dbReference>
<gene>
    <name evidence="2" type="ORF">JZ751_002536</name>
</gene>
<evidence type="ECO:0000313" key="2">
    <source>
        <dbReference type="EMBL" id="KAG9336189.1"/>
    </source>
</evidence>
<proteinExistence type="predicted"/>
<dbReference type="AlphaFoldDB" id="A0A8T2N747"/>
<reference evidence="2" key="1">
    <citation type="thesis" date="2021" institute="BYU ScholarsArchive" country="Provo, UT, USA">
        <title>Applications of and Algorithms for Genome Assembly and Genomic Analyses with an Emphasis on Marine Teleosts.</title>
        <authorList>
            <person name="Pickett B.D."/>
        </authorList>
    </citation>
    <scope>NUCLEOTIDE SEQUENCE</scope>
    <source>
        <strain evidence="2">HI-2016</strain>
    </source>
</reference>